<feature type="compositionally biased region" description="Basic and acidic residues" evidence="2">
    <location>
        <begin position="746"/>
        <end position="756"/>
    </location>
</feature>
<dbReference type="GO" id="GO:0008287">
    <property type="term" value="C:protein serine/threonine phosphatase complex"/>
    <property type="evidence" value="ECO:0007669"/>
    <property type="project" value="TreeGrafter"/>
</dbReference>
<comment type="caution">
    <text evidence="3">The sequence shown here is derived from an EMBL/GenBank/DDBJ whole genome shotgun (WGS) entry which is preliminary data.</text>
</comment>
<dbReference type="InterPro" id="IPR021133">
    <property type="entry name" value="HEAT_type_2"/>
</dbReference>
<feature type="region of interest" description="Disordered" evidence="2">
    <location>
        <begin position="929"/>
        <end position="951"/>
    </location>
</feature>
<dbReference type="PANTHER" id="PTHR21467:SF0">
    <property type="entry name" value="SERINE_THREONINE-PROTEIN PHOSPHATASE 4 REGULATORY SUBUNIT 4"/>
    <property type="match status" value="1"/>
</dbReference>
<feature type="compositionally biased region" description="Basic and acidic residues" evidence="2">
    <location>
        <begin position="866"/>
        <end position="888"/>
    </location>
</feature>
<feature type="repeat" description="HEAT" evidence="1">
    <location>
        <begin position="245"/>
        <end position="282"/>
    </location>
</feature>
<feature type="compositionally biased region" description="Basic residues" evidence="2">
    <location>
        <begin position="942"/>
        <end position="951"/>
    </location>
</feature>
<evidence type="ECO:0000256" key="1">
    <source>
        <dbReference type="PROSITE-ProRule" id="PRU00103"/>
    </source>
</evidence>
<name>A0AAV6UEU2_9ARAC</name>
<feature type="repeat" description="HEAT" evidence="1">
    <location>
        <begin position="206"/>
        <end position="243"/>
    </location>
</feature>
<evidence type="ECO:0008006" key="5">
    <source>
        <dbReference type="Google" id="ProtNLM"/>
    </source>
</evidence>
<dbReference type="SUPFAM" id="SSF48371">
    <property type="entry name" value="ARM repeat"/>
    <property type="match status" value="1"/>
</dbReference>
<dbReference type="PROSITE" id="PS50077">
    <property type="entry name" value="HEAT_REPEAT"/>
    <property type="match status" value="2"/>
</dbReference>
<protein>
    <recommendedName>
        <fullName evidence="5">Serine/threonine-protein phosphatase 4 regulatory subunit 4</fullName>
    </recommendedName>
</protein>
<dbReference type="EMBL" id="JAFNEN010000440">
    <property type="protein sequence ID" value="KAG8182940.1"/>
    <property type="molecule type" value="Genomic_DNA"/>
</dbReference>
<dbReference type="PANTHER" id="PTHR21467">
    <property type="entry name" value="PROTEIN PHOSPHATASE 4 REGULATORY SUBUNIT 4 PPP4R4"/>
    <property type="match status" value="1"/>
</dbReference>
<dbReference type="GO" id="GO:0005829">
    <property type="term" value="C:cytosol"/>
    <property type="evidence" value="ECO:0007669"/>
    <property type="project" value="TreeGrafter"/>
</dbReference>
<dbReference type="Gene3D" id="1.25.10.10">
    <property type="entry name" value="Leucine-rich Repeat Variant"/>
    <property type="match status" value="1"/>
</dbReference>
<gene>
    <name evidence="3" type="ORF">JTE90_010569</name>
</gene>
<proteinExistence type="predicted"/>
<feature type="region of interest" description="Disordered" evidence="2">
    <location>
        <begin position="811"/>
        <end position="906"/>
    </location>
</feature>
<dbReference type="InterPro" id="IPR016024">
    <property type="entry name" value="ARM-type_fold"/>
</dbReference>
<reference evidence="3 4" key="1">
    <citation type="journal article" date="2022" name="Nat. Ecol. Evol.">
        <title>A masculinizing supergene underlies an exaggerated male reproductive morph in a spider.</title>
        <authorList>
            <person name="Hendrickx F."/>
            <person name="De Corte Z."/>
            <person name="Sonet G."/>
            <person name="Van Belleghem S.M."/>
            <person name="Kostlbacher S."/>
            <person name="Vangestel C."/>
        </authorList>
    </citation>
    <scope>NUCLEOTIDE SEQUENCE [LARGE SCALE GENOMIC DNA]</scope>
    <source>
        <strain evidence="3">W744_W776</strain>
    </source>
</reference>
<feature type="region of interest" description="Disordered" evidence="2">
    <location>
        <begin position="719"/>
        <end position="764"/>
    </location>
</feature>
<evidence type="ECO:0000313" key="4">
    <source>
        <dbReference type="Proteomes" id="UP000827092"/>
    </source>
</evidence>
<organism evidence="3 4">
    <name type="scientific">Oedothorax gibbosus</name>
    <dbReference type="NCBI Taxonomy" id="931172"/>
    <lineage>
        <taxon>Eukaryota</taxon>
        <taxon>Metazoa</taxon>
        <taxon>Ecdysozoa</taxon>
        <taxon>Arthropoda</taxon>
        <taxon>Chelicerata</taxon>
        <taxon>Arachnida</taxon>
        <taxon>Araneae</taxon>
        <taxon>Araneomorphae</taxon>
        <taxon>Entelegynae</taxon>
        <taxon>Araneoidea</taxon>
        <taxon>Linyphiidae</taxon>
        <taxon>Erigoninae</taxon>
        <taxon>Oedothorax</taxon>
    </lineage>
</organism>
<keyword evidence="4" id="KW-1185">Reference proteome</keyword>
<evidence type="ECO:0000256" key="2">
    <source>
        <dbReference type="SAM" id="MobiDB-lite"/>
    </source>
</evidence>
<accession>A0AAV6UEU2</accession>
<dbReference type="Proteomes" id="UP000827092">
    <property type="component" value="Unassembled WGS sequence"/>
</dbReference>
<sequence>MSAGCRLSNHLQRSVKMWLSEEDTNFNDECAKEVTNEKLRFRSDSPPFEGGESLCEFYLEHLEHNDKNNSVQCLRPSADNKEGLQNLRIATQGEELQNVVEGKLSSKNFLSLLNHELLPANTFTHTFLQSILQSVDSADPVVANAWMETLLDVIDLLPKEIVKGEILTLAVNKGQMSQPISSRLLCCKMLGKICLKFDPYVIKKEVLPVVLSLCQDVDSEVRGYMCRQLDIVAKGIGLEATKSAILPELVELANDEETFVRLSGIETIVQMLPLLDDDTCTQAIIPLVKKLCENSFNSKDSTLPVVSKQLGRLCCGLAENFSPEEKQWFLKYFQDLSKLGLPSKENSSPSLCNPLPDLLPEFDHKNRYRECRCACAYNFPAMVLFSGPENFEKELYLTFKNLCLDPFQNVRQRMACGFYEIARLLSANASLLQHELVALLQDDCIEVLKGLIPYLPECLKAVCCSTTSQDCDKTNLVKALISCEEATSVGSSWRLHADFLSCLSCLPLCLSHETIFTTFVPLLFVKLHTARPIPSRTSAAYSLLIFLRNTPSMERRKGIINELIRELCYGRSCHKRMLYIRICELVIELFSKGFFKQFFFKALLTLSSDPVPNIRLRLCSVLPRLKSLIKLPKDSQLLQELESCIKTLISNEKDKDVSYAVSKAIEELDKIEVTTEPISRRSSYIEITLDMNDRMKEEEERQLLEMEFNLKLLRDNKHLQYSGSGSPARSGKIPVRKSGTLPKPSKIKDTNSDLNEKVPSSQAKSLRILKKERRISSPALNVDVLKNHSQASQTLIEGTPNQNQHVLKTTSPKCNIPTSGSPSTNQRTWPRQKRSSLIPKQFTDRCPSPMPNPRRFSTDSNALTKEWTKKQAQDKKEASTKVLPEAKENVSNSPAKFLPKFRSGKGSVDLRKTIGTILPSPELLRRSATLNNLNESKIPSFKSKKPVTKDN</sequence>
<dbReference type="GO" id="GO:0019888">
    <property type="term" value="F:protein phosphatase regulator activity"/>
    <property type="evidence" value="ECO:0007669"/>
    <property type="project" value="TreeGrafter"/>
</dbReference>
<dbReference type="InterPro" id="IPR011989">
    <property type="entry name" value="ARM-like"/>
</dbReference>
<dbReference type="AlphaFoldDB" id="A0AAV6UEU2"/>
<feature type="compositionally biased region" description="Polar residues" evidence="2">
    <location>
        <begin position="811"/>
        <end position="829"/>
    </location>
</feature>
<dbReference type="InterPro" id="IPR039918">
    <property type="entry name" value="PPP4R4"/>
</dbReference>
<evidence type="ECO:0000313" key="3">
    <source>
        <dbReference type="EMBL" id="KAG8182940.1"/>
    </source>
</evidence>